<sequence length="44" mass="5097">MSLSIVVCELKRKTSRKIHTPKLFAIDDKAFNNSDYLPDFQAVR</sequence>
<proteinExistence type="predicted"/>
<gene>
    <name evidence="1" type="ORF">EJK53_1023</name>
</gene>
<accession>A0A3Q9GEC6</accession>
<dbReference type="Proteomes" id="UP000280228">
    <property type="component" value="Chromosome"/>
</dbReference>
<name>A0A3Q9GEC6_MORCA</name>
<dbReference type="EMBL" id="CP034662">
    <property type="protein sequence ID" value="AZQ93905.1"/>
    <property type="molecule type" value="Genomic_DNA"/>
</dbReference>
<dbReference type="AlphaFoldDB" id="A0A3Q9GEC6"/>
<protein>
    <submittedName>
        <fullName evidence="1">Uncharacterized protein</fullName>
    </submittedName>
</protein>
<evidence type="ECO:0000313" key="1">
    <source>
        <dbReference type="EMBL" id="AZQ93905.1"/>
    </source>
</evidence>
<organism evidence="1 2">
    <name type="scientific">Moraxella catarrhalis</name>
    <name type="common">Branhamella catarrhalis</name>
    <dbReference type="NCBI Taxonomy" id="480"/>
    <lineage>
        <taxon>Bacteria</taxon>
        <taxon>Pseudomonadati</taxon>
        <taxon>Pseudomonadota</taxon>
        <taxon>Gammaproteobacteria</taxon>
        <taxon>Moraxellales</taxon>
        <taxon>Moraxellaceae</taxon>
        <taxon>Moraxella</taxon>
    </lineage>
</organism>
<evidence type="ECO:0000313" key="2">
    <source>
        <dbReference type="Proteomes" id="UP000280228"/>
    </source>
</evidence>
<reference evidence="1 2" key="1">
    <citation type="submission" date="2018-12" db="EMBL/GenBank/DDBJ databases">
        <title>Persistence of Moraxella catarrhalis in Chronic Obstructive Pulmonary Disease and Regulation of the Hag/MID Adhesin.</title>
        <authorList>
            <person name="Murphy T."/>
            <person name="Zhao X."/>
            <person name="Vyas G."/>
            <person name="Aluvathingal J."/>
            <person name="Nadendla S."/>
            <person name="Tallon L."/>
            <person name="Tettelin H."/>
        </authorList>
    </citation>
    <scope>NUCLEOTIDE SEQUENCE [LARGE SCALE GENOMIC DNA]</scope>
    <source>
        <strain evidence="1 2">46P58B1</strain>
    </source>
</reference>